<keyword evidence="1" id="KW-0378">Hydrolase</keyword>
<organism evidence="1 2">
    <name type="scientific">Xanthomonas cucurbitae</name>
    <dbReference type="NCBI Taxonomy" id="56453"/>
    <lineage>
        <taxon>Bacteria</taxon>
        <taxon>Pseudomonadati</taxon>
        <taxon>Pseudomonadota</taxon>
        <taxon>Gammaproteobacteria</taxon>
        <taxon>Lysobacterales</taxon>
        <taxon>Lysobacteraceae</taxon>
        <taxon>Xanthomonas</taxon>
    </lineage>
</organism>
<dbReference type="RefSeq" id="WP_274396627.1">
    <property type="nucleotide sequence ID" value="NZ_CP082213.1"/>
</dbReference>
<evidence type="ECO:0000313" key="2">
    <source>
        <dbReference type="Proteomes" id="UP001214201"/>
    </source>
</evidence>
<name>A0ABY7YBY9_9XANT</name>
<sequence>MTEIFEHPPKRPIHLCNINCVYCGKDFSPELTPTKEHVIARRFVPRGTLDGRWNLILQACGPCNHEKSQLEDDISVITMLPDATGCYAVEDERLREEVLRRAQKSGSRRTGKSVAASQEHVSISASPFPTVKMTFGLVAPPQADPIRLHRLAEFHFTAFFFLSSYSRKLKRGGFSSGPFFRIAALNKNNWGNPKSLWFMEVTRHWELRTHGITAEGFFKIVIRKCPTMQLWSYAVQWNHSMRVLEFSGEPNLMSKLLVEHPFPTEAHGNTWPHDEGGFSNFTAEVPFDYEHDALFSW</sequence>
<gene>
    <name evidence="1" type="ORF">K6978_18725</name>
</gene>
<dbReference type="EMBL" id="CP082214">
    <property type="protein sequence ID" value="WDM71349.1"/>
    <property type="molecule type" value="Genomic_DNA"/>
</dbReference>
<dbReference type="InterPro" id="IPR003615">
    <property type="entry name" value="HNH_nuc"/>
</dbReference>
<dbReference type="CDD" id="cd00085">
    <property type="entry name" value="HNHc"/>
    <property type="match status" value="1"/>
</dbReference>
<protein>
    <submittedName>
        <fullName evidence="1">HNH endonuclease</fullName>
    </submittedName>
</protein>
<proteinExistence type="predicted"/>
<accession>A0ABY7YBY9</accession>
<keyword evidence="1" id="KW-0540">Nuclease</keyword>
<reference evidence="1 2" key="1">
    <citation type="submission" date="2021-08" db="EMBL/GenBank/DDBJ databases">
        <title>Genome sequences of Xanthomonas cucurbitae isolates from 5 Midwestern US states.</title>
        <authorList>
            <person name="Hind S.R."/>
        </authorList>
    </citation>
    <scope>NUCLEOTIDE SEQUENCE [LARGE SCALE GENOMIC DNA]</scope>
    <source>
        <strain evidence="1 2">OH_261</strain>
    </source>
</reference>
<dbReference type="Gene3D" id="1.10.30.50">
    <property type="match status" value="1"/>
</dbReference>
<keyword evidence="1" id="KW-0255">Endonuclease</keyword>
<keyword evidence="2" id="KW-1185">Reference proteome</keyword>
<dbReference type="GO" id="GO:0004519">
    <property type="term" value="F:endonuclease activity"/>
    <property type="evidence" value="ECO:0007669"/>
    <property type="project" value="UniProtKB-KW"/>
</dbReference>
<evidence type="ECO:0000313" key="1">
    <source>
        <dbReference type="EMBL" id="WDM71349.1"/>
    </source>
</evidence>
<dbReference type="Proteomes" id="UP001214201">
    <property type="component" value="Chromosome"/>
</dbReference>